<evidence type="ECO:0000313" key="4">
    <source>
        <dbReference type="EMBL" id="CAA9563485.1"/>
    </source>
</evidence>
<gene>
    <name evidence="4" type="ORF">AVDCRST_MAG49-2704</name>
</gene>
<dbReference type="SUPFAM" id="SSF53850">
    <property type="entry name" value="Periplasmic binding protein-like II"/>
    <property type="match status" value="1"/>
</dbReference>
<evidence type="ECO:0000256" key="3">
    <source>
        <dbReference type="ARBA" id="ARBA00022729"/>
    </source>
</evidence>
<comment type="similarity">
    <text evidence="1">Belongs to the bacterial solute-binding protein 1 family.</text>
</comment>
<protein>
    <submittedName>
        <fullName evidence="4">ABC transporter, substrate-binding protein (Cluster 1, maltose/g3p/polyamine/iron)</fullName>
    </submittedName>
</protein>
<dbReference type="GO" id="GO:0042956">
    <property type="term" value="P:maltodextrin transmembrane transport"/>
    <property type="evidence" value="ECO:0007669"/>
    <property type="project" value="TreeGrafter"/>
</dbReference>
<organism evidence="4">
    <name type="scientific">uncultured Thermomicrobiales bacterium</name>
    <dbReference type="NCBI Taxonomy" id="1645740"/>
    <lineage>
        <taxon>Bacteria</taxon>
        <taxon>Pseudomonadati</taxon>
        <taxon>Thermomicrobiota</taxon>
        <taxon>Thermomicrobia</taxon>
        <taxon>Thermomicrobiales</taxon>
        <taxon>environmental samples</taxon>
    </lineage>
</organism>
<dbReference type="GO" id="GO:0055052">
    <property type="term" value="C:ATP-binding cassette (ABC) transporter complex, substrate-binding subunit-containing"/>
    <property type="evidence" value="ECO:0007669"/>
    <property type="project" value="TreeGrafter"/>
</dbReference>
<dbReference type="Pfam" id="PF01547">
    <property type="entry name" value="SBP_bac_1"/>
    <property type="match status" value="1"/>
</dbReference>
<accession>A0A6J4V2E0</accession>
<proteinExistence type="inferred from homology"/>
<dbReference type="AlphaFoldDB" id="A0A6J4V2E0"/>
<dbReference type="InterPro" id="IPR006059">
    <property type="entry name" value="SBP"/>
</dbReference>
<keyword evidence="2" id="KW-0813">Transport</keyword>
<sequence>MAKQQQAPIIGDPRLAGWRRHPLDRRAFIRTLTFAAGAVYAGSRQAQGTVAQGTTTLTQWYHQYGEAGTEDAVRRYAQEYTEANPNVEVEVNWTVGDYPTILNTALVGGQAPDLFESSPNLDWVRNGLIAPLDDLIPEDIRADFNPRELATNTIEGQLYGVKIVVDTGGIYYRPSYLEQAGLQPPTNVDELIAAATALTDGPVKGLFLGNDGGISSMQQIMPWAAGSDFITADNQVVFDNPATILAYEKLRELNQTDALLVGAPTDWFQPDSLIQGLVAMQWGGLWAMPQVTEELEDDFGFIAFPPLAGASGGPAQPTPATFLGGWSQLVNAKSPNLDAAKAYAKYLWVDNTEAQRDFNLSYGFHVPPRISVAQAAEPLQSGPPAEAVNILNQYGRSLSPLWTGAMGAALGDAVTRIVREGADATAEVTAAAETTRQELQRLLG</sequence>
<dbReference type="GO" id="GO:1901982">
    <property type="term" value="F:maltose binding"/>
    <property type="evidence" value="ECO:0007669"/>
    <property type="project" value="TreeGrafter"/>
</dbReference>
<keyword evidence="3" id="KW-0732">Signal</keyword>
<dbReference type="EMBL" id="CADCWG010000185">
    <property type="protein sequence ID" value="CAA9563485.1"/>
    <property type="molecule type" value="Genomic_DNA"/>
</dbReference>
<evidence type="ECO:0000256" key="2">
    <source>
        <dbReference type="ARBA" id="ARBA00022448"/>
    </source>
</evidence>
<dbReference type="CDD" id="cd13585">
    <property type="entry name" value="PBP2_TMBP_like"/>
    <property type="match status" value="1"/>
</dbReference>
<dbReference type="PANTHER" id="PTHR30061:SF50">
    <property type="entry name" value="MALTOSE_MALTODEXTRIN-BINDING PERIPLASMIC PROTEIN"/>
    <property type="match status" value="1"/>
</dbReference>
<dbReference type="PANTHER" id="PTHR30061">
    <property type="entry name" value="MALTOSE-BINDING PERIPLASMIC PROTEIN"/>
    <property type="match status" value="1"/>
</dbReference>
<evidence type="ECO:0000256" key="1">
    <source>
        <dbReference type="ARBA" id="ARBA00008520"/>
    </source>
</evidence>
<dbReference type="GO" id="GO:0015768">
    <property type="term" value="P:maltose transport"/>
    <property type="evidence" value="ECO:0007669"/>
    <property type="project" value="TreeGrafter"/>
</dbReference>
<dbReference type="Gene3D" id="3.40.190.10">
    <property type="entry name" value="Periplasmic binding protein-like II"/>
    <property type="match status" value="1"/>
</dbReference>
<reference evidence="4" key="1">
    <citation type="submission" date="2020-02" db="EMBL/GenBank/DDBJ databases">
        <authorList>
            <person name="Meier V. D."/>
        </authorList>
    </citation>
    <scope>NUCLEOTIDE SEQUENCE</scope>
    <source>
        <strain evidence="4">AVDCRST_MAG49</strain>
    </source>
</reference>
<name>A0A6J4V2E0_9BACT</name>